<dbReference type="GO" id="GO:0015297">
    <property type="term" value="F:antiporter activity"/>
    <property type="evidence" value="ECO:0007669"/>
    <property type="project" value="InterPro"/>
</dbReference>
<reference evidence="8" key="1">
    <citation type="journal article" date="2014" name="Front. Microbiol.">
        <title>High frequency of phylogenetically diverse reductive dehalogenase-homologous genes in deep subseafloor sedimentary metagenomes.</title>
        <authorList>
            <person name="Kawai M."/>
            <person name="Futagami T."/>
            <person name="Toyoda A."/>
            <person name="Takaki Y."/>
            <person name="Nishi S."/>
            <person name="Hori S."/>
            <person name="Arai W."/>
            <person name="Tsubouchi T."/>
            <person name="Morono Y."/>
            <person name="Uchiyama I."/>
            <person name="Ito T."/>
            <person name="Fujiyama A."/>
            <person name="Inagaki F."/>
            <person name="Takami H."/>
        </authorList>
    </citation>
    <scope>NUCLEOTIDE SEQUENCE</scope>
    <source>
        <strain evidence="8">Expedition CK06-06</strain>
    </source>
</reference>
<evidence type="ECO:0000256" key="6">
    <source>
        <dbReference type="ARBA" id="ARBA00023136"/>
    </source>
</evidence>
<comment type="subcellular location">
    <subcellularLocation>
        <location evidence="1">Cell membrane</location>
        <topology evidence="1">Multi-pass membrane protein</topology>
    </subcellularLocation>
</comment>
<evidence type="ECO:0000313" key="8">
    <source>
        <dbReference type="EMBL" id="GAJ07640.1"/>
    </source>
</evidence>
<evidence type="ECO:0000256" key="7">
    <source>
        <dbReference type="SAM" id="Phobius"/>
    </source>
</evidence>
<feature type="transmembrane region" description="Helical" evidence="7">
    <location>
        <begin position="210"/>
        <end position="235"/>
    </location>
</feature>
<dbReference type="AlphaFoldDB" id="X1VIX1"/>
<dbReference type="InterPro" id="IPR052031">
    <property type="entry name" value="Membrane_Transporter-Flippase"/>
</dbReference>
<evidence type="ECO:0000256" key="3">
    <source>
        <dbReference type="ARBA" id="ARBA00022475"/>
    </source>
</evidence>
<keyword evidence="2" id="KW-0813">Transport</keyword>
<feature type="non-terminal residue" evidence="8">
    <location>
        <position position="237"/>
    </location>
</feature>
<feature type="transmembrane region" description="Helical" evidence="7">
    <location>
        <begin position="185"/>
        <end position="204"/>
    </location>
</feature>
<evidence type="ECO:0008006" key="9">
    <source>
        <dbReference type="Google" id="ProtNLM"/>
    </source>
</evidence>
<gene>
    <name evidence="8" type="ORF">S12H4_45246</name>
</gene>
<sequence>MQKYGNNRKKRFNFINALSSPPDILHGTIWKTILHLSLPIIIAHLFQTLYNLADAFWLGKVGKTALAAPTITFPIIFVIIAVASGLAVGGTTLLAQYKGAKDDAKVNETATNTFVLIGILSIMLSVIGYIFSPHLLNLLQTPKDAYIETLNYMRIMFVGIPFIFGFFVYRGIMQGYGDTVTPMKVSGFSVVLNIILDPLLIFGWGPFPKLGVVGAGIATVFSQFLSSVIGIVFLVSG</sequence>
<comment type="caution">
    <text evidence="8">The sequence shown here is derived from an EMBL/GenBank/DDBJ whole genome shotgun (WGS) entry which is preliminary data.</text>
</comment>
<evidence type="ECO:0000256" key="2">
    <source>
        <dbReference type="ARBA" id="ARBA00022448"/>
    </source>
</evidence>
<dbReference type="PANTHER" id="PTHR43549:SF2">
    <property type="entry name" value="MULTIDRUG RESISTANCE PROTEIN NORM-RELATED"/>
    <property type="match status" value="1"/>
</dbReference>
<dbReference type="Pfam" id="PF01554">
    <property type="entry name" value="MatE"/>
    <property type="match status" value="1"/>
</dbReference>
<dbReference type="EMBL" id="BARW01027955">
    <property type="protein sequence ID" value="GAJ07640.1"/>
    <property type="molecule type" value="Genomic_DNA"/>
</dbReference>
<keyword evidence="4 7" id="KW-0812">Transmembrane</keyword>
<keyword evidence="6 7" id="KW-0472">Membrane</keyword>
<name>X1VIX1_9ZZZZ</name>
<organism evidence="8">
    <name type="scientific">marine sediment metagenome</name>
    <dbReference type="NCBI Taxonomy" id="412755"/>
    <lineage>
        <taxon>unclassified sequences</taxon>
        <taxon>metagenomes</taxon>
        <taxon>ecological metagenomes</taxon>
    </lineage>
</organism>
<dbReference type="GO" id="GO:0042910">
    <property type="term" value="F:xenobiotic transmembrane transporter activity"/>
    <property type="evidence" value="ECO:0007669"/>
    <property type="project" value="InterPro"/>
</dbReference>
<feature type="transmembrane region" description="Helical" evidence="7">
    <location>
        <begin position="33"/>
        <end position="53"/>
    </location>
</feature>
<feature type="transmembrane region" description="Helical" evidence="7">
    <location>
        <begin position="114"/>
        <end position="132"/>
    </location>
</feature>
<dbReference type="InterPro" id="IPR002528">
    <property type="entry name" value="MATE_fam"/>
</dbReference>
<protein>
    <recommendedName>
        <fullName evidence="9">Polysaccharide biosynthesis protein C-terminal domain-containing protein</fullName>
    </recommendedName>
</protein>
<feature type="transmembrane region" description="Helical" evidence="7">
    <location>
        <begin position="73"/>
        <end position="94"/>
    </location>
</feature>
<evidence type="ECO:0000256" key="1">
    <source>
        <dbReference type="ARBA" id="ARBA00004651"/>
    </source>
</evidence>
<dbReference type="GO" id="GO:0005886">
    <property type="term" value="C:plasma membrane"/>
    <property type="evidence" value="ECO:0007669"/>
    <property type="project" value="UniProtKB-SubCell"/>
</dbReference>
<dbReference type="NCBIfam" id="TIGR00797">
    <property type="entry name" value="matE"/>
    <property type="match status" value="1"/>
</dbReference>
<keyword evidence="5 7" id="KW-1133">Transmembrane helix</keyword>
<evidence type="ECO:0000256" key="5">
    <source>
        <dbReference type="ARBA" id="ARBA00022989"/>
    </source>
</evidence>
<keyword evidence="3" id="KW-1003">Cell membrane</keyword>
<feature type="transmembrane region" description="Helical" evidence="7">
    <location>
        <begin position="152"/>
        <end position="173"/>
    </location>
</feature>
<evidence type="ECO:0000256" key="4">
    <source>
        <dbReference type="ARBA" id="ARBA00022692"/>
    </source>
</evidence>
<proteinExistence type="predicted"/>
<accession>X1VIX1</accession>
<dbReference type="PANTHER" id="PTHR43549">
    <property type="entry name" value="MULTIDRUG RESISTANCE PROTEIN YPNP-RELATED"/>
    <property type="match status" value="1"/>
</dbReference>